<evidence type="ECO:0000256" key="1">
    <source>
        <dbReference type="ARBA" id="ARBA00001917"/>
    </source>
</evidence>
<dbReference type="GO" id="GO:0010181">
    <property type="term" value="F:FMN binding"/>
    <property type="evidence" value="ECO:0007669"/>
    <property type="project" value="UniProtKB-UniRule"/>
</dbReference>
<dbReference type="PANTHER" id="PTHR45846:SF1">
    <property type="entry name" value="TRNA-DIHYDROURIDINE(47) SYNTHASE [NAD(P)(+)]-LIKE"/>
    <property type="match status" value="1"/>
</dbReference>
<feature type="binding site" evidence="12 15">
    <location>
        <position position="148"/>
    </location>
    <ligand>
        <name>FMN</name>
        <dbReference type="ChEBI" id="CHEBI:58210"/>
    </ligand>
</feature>
<dbReference type="PANTHER" id="PTHR45846">
    <property type="entry name" value="TRNA-DIHYDROURIDINE(47) SYNTHASE [NAD(P)(+)]-LIKE"/>
    <property type="match status" value="1"/>
</dbReference>
<evidence type="ECO:0000256" key="3">
    <source>
        <dbReference type="ARBA" id="ARBA00022555"/>
    </source>
</evidence>
<protein>
    <recommendedName>
        <fullName evidence="12">tRNA-dihydrouridine synthase B</fullName>
        <ecNumber evidence="12">1.3.1.-</ecNumber>
    </recommendedName>
</protein>
<dbReference type="InterPro" id="IPR024036">
    <property type="entry name" value="tRNA-dHydroUridine_Synthase_C"/>
</dbReference>
<dbReference type="Gene3D" id="3.20.20.70">
    <property type="entry name" value="Aldolase class I"/>
    <property type="match status" value="1"/>
</dbReference>
<evidence type="ECO:0000256" key="9">
    <source>
        <dbReference type="ARBA" id="ARBA00023002"/>
    </source>
</evidence>
<keyword evidence="18" id="KW-1185">Reference proteome</keyword>
<accession>A0A1I3Y0Y0</accession>
<evidence type="ECO:0000256" key="11">
    <source>
        <dbReference type="ARBA" id="ARBA00048802"/>
    </source>
</evidence>
<feature type="binding site" evidence="12 15">
    <location>
        <begin position="234"/>
        <end position="235"/>
    </location>
    <ligand>
        <name>FMN</name>
        <dbReference type="ChEBI" id="CHEBI:58210"/>
    </ligand>
</feature>
<evidence type="ECO:0000256" key="13">
    <source>
        <dbReference type="PIRNR" id="PIRNR006621"/>
    </source>
</evidence>
<dbReference type="Pfam" id="PF01207">
    <property type="entry name" value="Dus"/>
    <property type="match status" value="1"/>
</dbReference>
<dbReference type="InterPro" id="IPR013785">
    <property type="entry name" value="Aldolase_TIM"/>
</dbReference>
<keyword evidence="9 12" id="KW-0560">Oxidoreductase</keyword>
<dbReference type="STRING" id="45496.SAMN04488079_10776"/>
<dbReference type="NCBIfam" id="TIGR00737">
    <property type="entry name" value="nifR3_yhdG"/>
    <property type="match status" value="1"/>
</dbReference>
<dbReference type="GO" id="GO:0017150">
    <property type="term" value="F:tRNA dihydrouridine synthase activity"/>
    <property type="evidence" value="ECO:0007669"/>
    <property type="project" value="UniProtKB-UniRule"/>
</dbReference>
<keyword evidence="15" id="KW-0547">Nucleotide-binding</keyword>
<name>A0A1I3Y0Y0_9GAMM</name>
<evidence type="ECO:0000256" key="7">
    <source>
        <dbReference type="ARBA" id="ARBA00022857"/>
    </source>
</evidence>
<comment type="catalytic activity">
    <reaction evidence="10 12">
        <text>a 5,6-dihydrouridine in tRNA + NADP(+) = a uridine in tRNA + NADPH + H(+)</text>
        <dbReference type="Rhea" id="RHEA:23624"/>
        <dbReference type="Rhea" id="RHEA-COMP:13339"/>
        <dbReference type="Rhea" id="RHEA-COMP:13887"/>
        <dbReference type="ChEBI" id="CHEBI:15378"/>
        <dbReference type="ChEBI" id="CHEBI:57783"/>
        <dbReference type="ChEBI" id="CHEBI:58349"/>
        <dbReference type="ChEBI" id="CHEBI:65315"/>
        <dbReference type="ChEBI" id="CHEBI:74443"/>
    </reaction>
</comment>
<dbReference type="EC" id="1.3.1.-" evidence="12"/>
<dbReference type="InterPro" id="IPR032887">
    <property type="entry name" value="DusB"/>
</dbReference>
<feature type="binding site" evidence="12 15">
    <location>
        <begin position="25"/>
        <end position="27"/>
    </location>
    <ligand>
        <name>FMN</name>
        <dbReference type="ChEBI" id="CHEBI:58210"/>
    </ligand>
</feature>
<feature type="binding site" evidence="15">
    <location>
        <position position="178"/>
    </location>
    <ligand>
        <name>FMN</name>
        <dbReference type="ChEBI" id="CHEBI:58210"/>
    </ligand>
</feature>
<evidence type="ECO:0000256" key="12">
    <source>
        <dbReference type="HAMAP-Rule" id="MF_02042"/>
    </source>
</evidence>
<dbReference type="PROSITE" id="PS01136">
    <property type="entry name" value="UPF0034"/>
    <property type="match status" value="1"/>
</dbReference>
<feature type="active site" description="Proton donor" evidence="12 14">
    <location>
        <position position="109"/>
    </location>
</feature>
<evidence type="ECO:0000256" key="14">
    <source>
        <dbReference type="PIRSR" id="PIRSR006621-1"/>
    </source>
</evidence>
<dbReference type="SUPFAM" id="SSF51395">
    <property type="entry name" value="FMN-linked oxidoreductases"/>
    <property type="match status" value="1"/>
</dbReference>
<sequence length="339" mass="37388">MAADMQGKTISIGPYHLPNNLFLAPMAGVTDRPFRQLCRRLGAGMAVSEMITANKTLWASKKSLLRANHTGEPEPRSVQIAGADPKMMAEAAKHNVDQGAHIIDINMGCPAKKVCNVMAGSALLQDESLVASILESVVNAVDVPVTLKIRTGWDRDNRNGLTIARIAEQSGIQALAIHGRTRADAYKGEAEYDTIAEIKASISSMPIIANGDIDSPLKAAEILNKTGVDGLMIGRAAQGNPWIFRQIIHYLEHNKLLSSPSVVEIRQILIEHLENLYDFYGDYSGVRMARKHIAWYSKGLRNGNAFRQEMNLLESPQQQVDFTRQFFDQLQEQQDIQAA</sequence>
<evidence type="ECO:0000313" key="17">
    <source>
        <dbReference type="EMBL" id="SFK25488.1"/>
    </source>
</evidence>
<comment type="catalytic activity">
    <reaction evidence="11 12">
        <text>a 5,6-dihydrouridine in tRNA + NAD(+) = a uridine in tRNA + NADH + H(+)</text>
        <dbReference type="Rhea" id="RHEA:54452"/>
        <dbReference type="Rhea" id="RHEA-COMP:13339"/>
        <dbReference type="Rhea" id="RHEA-COMP:13887"/>
        <dbReference type="ChEBI" id="CHEBI:15378"/>
        <dbReference type="ChEBI" id="CHEBI:57540"/>
        <dbReference type="ChEBI" id="CHEBI:57945"/>
        <dbReference type="ChEBI" id="CHEBI:65315"/>
        <dbReference type="ChEBI" id="CHEBI:74443"/>
    </reaction>
</comment>
<dbReference type="InterPro" id="IPR035587">
    <property type="entry name" value="DUS-like_FMN-bd"/>
</dbReference>
<dbReference type="InterPro" id="IPR018517">
    <property type="entry name" value="tRNA_hU_synthase_CS"/>
</dbReference>
<evidence type="ECO:0000259" key="16">
    <source>
        <dbReference type="Pfam" id="PF01207"/>
    </source>
</evidence>
<feature type="binding site" evidence="12 15">
    <location>
        <position position="79"/>
    </location>
    <ligand>
        <name>FMN</name>
        <dbReference type="ChEBI" id="CHEBI:58210"/>
    </ligand>
</feature>
<dbReference type="CDD" id="cd02801">
    <property type="entry name" value="DUS_like_FMN"/>
    <property type="match status" value="1"/>
</dbReference>
<keyword evidence="7 12" id="KW-0521">NADP</keyword>
<dbReference type="AlphaFoldDB" id="A0A1I3Y0Y0"/>
<organism evidence="17 18">
    <name type="scientific">Methylophaga sulfidovorans</name>
    <dbReference type="NCBI Taxonomy" id="45496"/>
    <lineage>
        <taxon>Bacteria</taxon>
        <taxon>Pseudomonadati</taxon>
        <taxon>Pseudomonadota</taxon>
        <taxon>Gammaproteobacteria</taxon>
        <taxon>Thiotrichales</taxon>
        <taxon>Piscirickettsiaceae</taxon>
        <taxon>Methylophaga</taxon>
    </lineage>
</organism>
<evidence type="ECO:0000256" key="4">
    <source>
        <dbReference type="ARBA" id="ARBA00022630"/>
    </source>
</evidence>
<dbReference type="Proteomes" id="UP000198924">
    <property type="component" value="Unassembled WGS sequence"/>
</dbReference>
<dbReference type="Gene3D" id="1.10.1200.80">
    <property type="entry name" value="Putative flavin oxidoreducatase, domain 2"/>
    <property type="match status" value="1"/>
</dbReference>
<comment type="similarity">
    <text evidence="12">Belongs to the Dus family. DusB subfamily.</text>
</comment>
<comment type="function">
    <text evidence="2 12 13">Catalyzes the synthesis of 5,6-dihydrouridine (D), a modified base found in the D-loop of most tRNAs, via the reduction of the C5-C6 double bond in target uridines.</text>
</comment>
<keyword evidence="3 12" id="KW-0820">tRNA-binding</keyword>
<dbReference type="GO" id="GO:0050660">
    <property type="term" value="F:flavin adenine dinucleotide binding"/>
    <property type="evidence" value="ECO:0007669"/>
    <property type="project" value="InterPro"/>
</dbReference>
<reference evidence="18" key="1">
    <citation type="submission" date="2016-10" db="EMBL/GenBank/DDBJ databases">
        <authorList>
            <person name="Varghese N."/>
            <person name="Submissions S."/>
        </authorList>
    </citation>
    <scope>NUCLEOTIDE SEQUENCE [LARGE SCALE GENOMIC DNA]</scope>
    <source>
        <strain evidence="18">DSM 11578</strain>
    </source>
</reference>
<dbReference type="GO" id="GO:0000049">
    <property type="term" value="F:tRNA binding"/>
    <property type="evidence" value="ECO:0007669"/>
    <property type="project" value="UniProtKB-UniRule"/>
</dbReference>
<feature type="domain" description="DUS-like FMN-binding" evidence="16">
    <location>
        <begin position="23"/>
        <end position="328"/>
    </location>
</feature>
<keyword evidence="4 12" id="KW-0285">Flavoprotein</keyword>
<keyword evidence="5 12" id="KW-0288">FMN</keyword>
<dbReference type="InterPro" id="IPR004652">
    <property type="entry name" value="DusB-like"/>
</dbReference>
<dbReference type="EMBL" id="FOSH01000007">
    <property type="protein sequence ID" value="SFK25488.1"/>
    <property type="molecule type" value="Genomic_DNA"/>
</dbReference>
<evidence type="ECO:0000256" key="5">
    <source>
        <dbReference type="ARBA" id="ARBA00022643"/>
    </source>
</evidence>
<comment type="cofactor">
    <cofactor evidence="1 12 13 15">
        <name>FMN</name>
        <dbReference type="ChEBI" id="CHEBI:58210"/>
    </cofactor>
</comment>
<evidence type="ECO:0000256" key="2">
    <source>
        <dbReference type="ARBA" id="ARBA00002790"/>
    </source>
</evidence>
<feature type="binding site" evidence="12">
    <location>
        <begin position="210"/>
        <end position="212"/>
    </location>
    <ligand>
        <name>FMN</name>
        <dbReference type="ChEBI" id="CHEBI:58210"/>
    </ligand>
</feature>
<keyword evidence="6 12" id="KW-0819">tRNA processing</keyword>
<evidence type="ECO:0000256" key="6">
    <source>
        <dbReference type="ARBA" id="ARBA00022694"/>
    </source>
</evidence>
<evidence type="ECO:0000256" key="15">
    <source>
        <dbReference type="PIRSR" id="PIRSR006621-2"/>
    </source>
</evidence>
<dbReference type="InterPro" id="IPR001269">
    <property type="entry name" value="DUS_fam"/>
</dbReference>
<dbReference type="PIRSF" id="PIRSF006621">
    <property type="entry name" value="Dus"/>
    <property type="match status" value="1"/>
</dbReference>
<evidence type="ECO:0000256" key="10">
    <source>
        <dbReference type="ARBA" id="ARBA00048205"/>
    </source>
</evidence>
<gene>
    <name evidence="12" type="primary">dusB</name>
    <name evidence="17" type="ORF">SAMN04488079_10776</name>
</gene>
<proteinExistence type="inferred from homology"/>
<evidence type="ECO:0000313" key="18">
    <source>
        <dbReference type="Proteomes" id="UP000198924"/>
    </source>
</evidence>
<dbReference type="HAMAP" id="MF_02042">
    <property type="entry name" value="DusB_subfam"/>
    <property type="match status" value="1"/>
</dbReference>
<comment type="similarity">
    <text evidence="13">Belongs to the dus family.</text>
</comment>
<evidence type="ECO:0000256" key="8">
    <source>
        <dbReference type="ARBA" id="ARBA00022884"/>
    </source>
</evidence>
<keyword evidence="8 12" id="KW-0694">RNA-binding</keyword>